<name>A0ABR3JH89_9AGAR</name>
<evidence type="ECO:0000256" key="5">
    <source>
        <dbReference type="ARBA" id="ARBA00022776"/>
    </source>
</evidence>
<keyword evidence="7" id="KW-0539">Nucleus</keyword>
<accession>A0ABR3JH89</accession>
<comment type="caution">
    <text evidence="11">The sequence shown here is derived from an EMBL/GenBank/DDBJ whole genome shotgun (WGS) entry which is preliminary data.</text>
</comment>
<keyword evidence="10" id="KW-0175">Coiled coil</keyword>
<evidence type="ECO:0000256" key="9">
    <source>
        <dbReference type="ARBA" id="ARBA00023328"/>
    </source>
</evidence>
<evidence type="ECO:0000313" key="12">
    <source>
        <dbReference type="Proteomes" id="UP001556367"/>
    </source>
</evidence>
<dbReference type="InterPro" id="IPR007128">
    <property type="entry name" value="PMF1/Nnf1"/>
</dbReference>
<organism evidence="11 12">
    <name type="scientific">Hohenbuehelia grisea</name>
    <dbReference type="NCBI Taxonomy" id="104357"/>
    <lineage>
        <taxon>Eukaryota</taxon>
        <taxon>Fungi</taxon>
        <taxon>Dikarya</taxon>
        <taxon>Basidiomycota</taxon>
        <taxon>Agaricomycotina</taxon>
        <taxon>Agaricomycetes</taxon>
        <taxon>Agaricomycetidae</taxon>
        <taxon>Agaricales</taxon>
        <taxon>Pleurotineae</taxon>
        <taxon>Pleurotaceae</taxon>
        <taxon>Hohenbuehelia</taxon>
    </lineage>
</organism>
<evidence type="ECO:0000256" key="8">
    <source>
        <dbReference type="ARBA" id="ARBA00023306"/>
    </source>
</evidence>
<protein>
    <submittedName>
        <fullName evidence="11">Uncharacterized protein</fullName>
    </submittedName>
</protein>
<reference evidence="12" key="1">
    <citation type="submission" date="2024-06" db="EMBL/GenBank/DDBJ databases">
        <title>Multi-omics analyses provide insights into the biosynthesis of the anticancer antibiotic pleurotin in Hohenbuehelia grisea.</title>
        <authorList>
            <person name="Weaver J.A."/>
            <person name="Alberti F."/>
        </authorList>
    </citation>
    <scope>NUCLEOTIDE SEQUENCE [LARGE SCALE GENOMIC DNA]</scope>
    <source>
        <strain evidence="12">T-177</strain>
    </source>
</reference>
<evidence type="ECO:0000256" key="4">
    <source>
        <dbReference type="ARBA" id="ARBA00022618"/>
    </source>
</evidence>
<evidence type="ECO:0000256" key="10">
    <source>
        <dbReference type="SAM" id="Coils"/>
    </source>
</evidence>
<keyword evidence="6" id="KW-0995">Kinetochore</keyword>
<sequence length="201" mass="22877">MVAQSSSRRWTHFHSALQLAIQRSAHKWTFEDFTECFPLYVDEEKNGSSAVFNAISGHMESQIHRDLNEVLSKYDAQANIDLLHAIVNEAKARKLDPDQRLDVWQEDLEPHSAVCARTIPVLEAEAKRLRQLIAEEHEKNLQLQQQLQQSEHEVDSQNESTRSLLDKVDKIQAASDNVPLEDIEAWAIQTAESTKSSLPIA</sequence>
<evidence type="ECO:0000313" key="11">
    <source>
        <dbReference type="EMBL" id="KAL0955124.1"/>
    </source>
</evidence>
<gene>
    <name evidence="11" type="ORF">HGRIS_004037</name>
</gene>
<keyword evidence="12" id="KW-1185">Reference proteome</keyword>
<dbReference type="PANTHER" id="PTHR15459">
    <property type="entry name" value="POLYAMINE-MODULATED FACTOR 1"/>
    <property type="match status" value="1"/>
</dbReference>
<comment type="subcellular location">
    <subcellularLocation>
        <location evidence="2">Chromosome</location>
        <location evidence="2">Centromere</location>
        <location evidence="2">Kinetochore</location>
    </subcellularLocation>
    <subcellularLocation>
        <location evidence="1">Nucleus</location>
    </subcellularLocation>
</comment>
<evidence type="ECO:0000256" key="1">
    <source>
        <dbReference type="ARBA" id="ARBA00004123"/>
    </source>
</evidence>
<keyword evidence="5" id="KW-0498">Mitosis</keyword>
<keyword evidence="8" id="KW-0131">Cell cycle</keyword>
<keyword evidence="4" id="KW-0132">Cell division</keyword>
<proteinExistence type="predicted"/>
<dbReference type="PANTHER" id="PTHR15459:SF3">
    <property type="entry name" value="POLYAMINE-MODULATED FACTOR 1"/>
    <property type="match status" value="1"/>
</dbReference>
<keyword evidence="9" id="KW-0137">Centromere</keyword>
<evidence type="ECO:0000256" key="3">
    <source>
        <dbReference type="ARBA" id="ARBA00022454"/>
    </source>
</evidence>
<evidence type="ECO:0000256" key="6">
    <source>
        <dbReference type="ARBA" id="ARBA00022838"/>
    </source>
</evidence>
<evidence type="ECO:0000256" key="7">
    <source>
        <dbReference type="ARBA" id="ARBA00023242"/>
    </source>
</evidence>
<keyword evidence="3" id="KW-0158">Chromosome</keyword>
<dbReference type="EMBL" id="JASNQZ010000007">
    <property type="protein sequence ID" value="KAL0955124.1"/>
    <property type="molecule type" value="Genomic_DNA"/>
</dbReference>
<dbReference type="Proteomes" id="UP001556367">
    <property type="component" value="Unassembled WGS sequence"/>
</dbReference>
<evidence type="ECO:0000256" key="2">
    <source>
        <dbReference type="ARBA" id="ARBA00004629"/>
    </source>
</evidence>
<dbReference type="Pfam" id="PF03980">
    <property type="entry name" value="Nnf1"/>
    <property type="match status" value="1"/>
</dbReference>
<feature type="coiled-coil region" evidence="10">
    <location>
        <begin position="119"/>
        <end position="160"/>
    </location>
</feature>